<dbReference type="InterPro" id="IPR041496">
    <property type="entry name" value="YitH/HolE_GNAT"/>
</dbReference>
<evidence type="ECO:0000313" key="3">
    <source>
        <dbReference type="Proteomes" id="UP001212042"/>
    </source>
</evidence>
<evidence type="ECO:0000259" key="1">
    <source>
        <dbReference type="PROSITE" id="PS51186"/>
    </source>
</evidence>
<accession>A0ABT4XJU2</accession>
<dbReference type="PANTHER" id="PTHR47237">
    <property type="entry name" value="SLL0310 PROTEIN"/>
    <property type="match status" value="1"/>
</dbReference>
<dbReference type="RefSeq" id="WP_271349376.1">
    <property type="nucleotide sequence ID" value="NZ_JAQJZJ010000010.1"/>
</dbReference>
<dbReference type="Gene3D" id="3.40.630.30">
    <property type="match status" value="1"/>
</dbReference>
<feature type="domain" description="N-acetyltransferase" evidence="1">
    <location>
        <begin position="7"/>
        <end position="147"/>
    </location>
</feature>
<name>A0ABT4XJU2_9PSED</name>
<protein>
    <submittedName>
        <fullName evidence="2">GNAT family N-acetyltransferase</fullName>
    </submittedName>
</protein>
<evidence type="ECO:0000313" key="2">
    <source>
        <dbReference type="EMBL" id="MDA7088477.1"/>
    </source>
</evidence>
<dbReference type="Gene3D" id="3.40.630.90">
    <property type="match status" value="1"/>
</dbReference>
<gene>
    <name evidence="2" type="ORF">PH586_19025</name>
</gene>
<dbReference type="InterPro" id="IPR016181">
    <property type="entry name" value="Acyl_CoA_acyltransferase"/>
</dbReference>
<proteinExistence type="predicted"/>
<keyword evidence="3" id="KW-1185">Reference proteome</keyword>
<dbReference type="InterPro" id="IPR000182">
    <property type="entry name" value="GNAT_dom"/>
</dbReference>
<dbReference type="EMBL" id="JAQJZJ010000010">
    <property type="protein sequence ID" value="MDA7088477.1"/>
    <property type="molecule type" value="Genomic_DNA"/>
</dbReference>
<organism evidence="2 3">
    <name type="scientific">Pseudomonas aestuarii</name>
    <dbReference type="NCBI Taxonomy" id="3018340"/>
    <lineage>
        <taxon>Bacteria</taxon>
        <taxon>Pseudomonadati</taxon>
        <taxon>Pseudomonadota</taxon>
        <taxon>Gammaproteobacteria</taxon>
        <taxon>Pseudomonadales</taxon>
        <taxon>Pseudomonadaceae</taxon>
        <taxon>Pseudomonas</taxon>
    </lineage>
</organism>
<dbReference type="InterPro" id="IPR052729">
    <property type="entry name" value="Acyl/Acetyltrans_Enzymes"/>
</dbReference>
<dbReference type="Pfam" id="PF18014">
    <property type="entry name" value="Acetyltransf_18"/>
    <property type="match status" value="1"/>
</dbReference>
<dbReference type="SUPFAM" id="SSF55729">
    <property type="entry name" value="Acyl-CoA N-acyltransferases (Nat)"/>
    <property type="match status" value="1"/>
</dbReference>
<dbReference type="PANTHER" id="PTHR47237:SF1">
    <property type="entry name" value="SLL0310 PROTEIN"/>
    <property type="match status" value="1"/>
</dbReference>
<dbReference type="Proteomes" id="UP001212042">
    <property type="component" value="Unassembled WGS sequence"/>
</dbReference>
<dbReference type="CDD" id="cd04301">
    <property type="entry name" value="NAT_SF"/>
    <property type="match status" value="1"/>
</dbReference>
<dbReference type="PROSITE" id="PS51186">
    <property type="entry name" value="GNAT"/>
    <property type="match status" value="2"/>
</dbReference>
<reference evidence="2 3" key="1">
    <citation type="submission" date="2023-01" db="EMBL/GenBank/DDBJ databases">
        <title>Pseudomonas SA3-5T sp. nov., isolated from tidal flat sediment.</title>
        <authorList>
            <person name="Kim H.S."/>
            <person name="Kim J.-S."/>
            <person name="Suh M.K."/>
            <person name="Eom M.K."/>
            <person name="Lee J.-S."/>
        </authorList>
    </citation>
    <scope>NUCLEOTIDE SEQUENCE [LARGE SCALE GENOMIC DNA]</scope>
    <source>
        <strain evidence="2 3">SA3-5</strain>
    </source>
</reference>
<dbReference type="Pfam" id="PF00583">
    <property type="entry name" value="Acetyltransf_1"/>
    <property type="match status" value="1"/>
</dbReference>
<sequence length="284" mass="30592">MVQRNDFNIRTMTRAEVDLAIDWAAAEGWNPGVHDADCFYAADPNGFLIGLLGAEPIAVISVVKYGSGFGFLGCYIVKPQYRGQGYGMQIWKAGLAYLSGRAIGLDGVVAQQGNYMKSGFILSHCNVRYQGVGGGDYPADPRIVPLPTLPFADLLSYDRALFAENRSAFLRCWIDQPESTALGIVQAQQLAGYAVLRRCRAGYKIGPLFADSAELAEQLFLALKASAPAGAAIFLDTPAANAAAIEMAQRHGMTVSFETARMYLGACPEIPLERVFGVTSFELG</sequence>
<feature type="domain" description="N-acetyltransferase" evidence="1">
    <location>
        <begin position="141"/>
        <end position="277"/>
    </location>
</feature>
<comment type="caution">
    <text evidence="2">The sequence shown here is derived from an EMBL/GenBank/DDBJ whole genome shotgun (WGS) entry which is preliminary data.</text>
</comment>